<evidence type="ECO:0000256" key="3">
    <source>
        <dbReference type="ARBA" id="ARBA00023125"/>
    </source>
</evidence>
<dbReference type="Gene3D" id="3.40.190.290">
    <property type="match status" value="1"/>
</dbReference>
<dbReference type="CDD" id="cd08472">
    <property type="entry name" value="PBP2_CrgA_like_3"/>
    <property type="match status" value="1"/>
</dbReference>
<dbReference type="InterPro" id="IPR058163">
    <property type="entry name" value="LysR-type_TF_proteobact-type"/>
</dbReference>
<dbReference type="EMBL" id="QEOB01000002">
    <property type="protein sequence ID" value="PVX86636.1"/>
    <property type="molecule type" value="Genomic_DNA"/>
</dbReference>
<dbReference type="Gene3D" id="1.10.10.10">
    <property type="entry name" value="Winged helix-like DNA-binding domain superfamily/Winged helix DNA-binding domain"/>
    <property type="match status" value="1"/>
</dbReference>
<comment type="caution">
    <text evidence="6">The sequence shown here is derived from an EMBL/GenBank/DDBJ whole genome shotgun (WGS) entry which is preliminary data.</text>
</comment>
<evidence type="ECO:0000256" key="2">
    <source>
        <dbReference type="ARBA" id="ARBA00023015"/>
    </source>
</evidence>
<dbReference type="PROSITE" id="PS50931">
    <property type="entry name" value="HTH_LYSR"/>
    <property type="match status" value="1"/>
</dbReference>
<keyword evidence="3" id="KW-0238">DNA-binding</keyword>
<dbReference type="SUPFAM" id="SSF46785">
    <property type="entry name" value="Winged helix' DNA-binding domain"/>
    <property type="match status" value="1"/>
</dbReference>
<dbReference type="InterPro" id="IPR036390">
    <property type="entry name" value="WH_DNA-bd_sf"/>
</dbReference>
<organism evidence="6 7">
    <name type="scientific">Paraburkholderia unamae</name>
    <dbReference type="NCBI Taxonomy" id="219649"/>
    <lineage>
        <taxon>Bacteria</taxon>
        <taxon>Pseudomonadati</taxon>
        <taxon>Pseudomonadota</taxon>
        <taxon>Betaproteobacteria</taxon>
        <taxon>Burkholderiales</taxon>
        <taxon>Burkholderiaceae</taxon>
        <taxon>Paraburkholderia</taxon>
    </lineage>
</organism>
<evidence type="ECO:0000259" key="5">
    <source>
        <dbReference type="PROSITE" id="PS50931"/>
    </source>
</evidence>
<keyword evidence="2" id="KW-0805">Transcription regulation</keyword>
<dbReference type="SUPFAM" id="SSF53850">
    <property type="entry name" value="Periplasmic binding protein-like II"/>
    <property type="match status" value="1"/>
</dbReference>
<dbReference type="Pfam" id="PF03466">
    <property type="entry name" value="LysR_substrate"/>
    <property type="match status" value="1"/>
</dbReference>
<evidence type="ECO:0000256" key="4">
    <source>
        <dbReference type="ARBA" id="ARBA00023163"/>
    </source>
</evidence>
<dbReference type="Proteomes" id="UP000245712">
    <property type="component" value="Unassembled WGS sequence"/>
</dbReference>
<proteinExistence type="inferred from homology"/>
<dbReference type="Pfam" id="PF00126">
    <property type="entry name" value="HTH_1"/>
    <property type="match status" value="1"/>
</dbReference>
<dbReference type="InterPro" id="IPR005119">
    <property type="entry name" value="LysR_subst-bd"/>
</dbReference>
<name>A0ABX5KUA3_9BURK</name>
<reference evidence="6 7" key="1">
    <citation type="submission" date="2018-05" db="EMBL/GenBank/DDBJ databases">
        <title>Genomic Encyclopedia of Type Strains, Phase IV (KMG-V): Genome sequencing to study the core and pangenomes of soil and plant-associated prokaryotes.</title>
        <authorList>
            <person name="Whitman W."/>
        </authorList>
    </citation>
    <scope>NUCLEOTIDE SEQUENCE [LARGE SCALE GENOMIC DNA]</scope>
    <source>
        <strain evidence="6 7">SCZa-39</strain>
    </source>
</reference>
<dbReference type="InterPro" id="IPR036388">
    <property type="entry name" value="WH-like_DNA-bd_sf"/>
</dbReference>
<dbReference type="InterPro" id="IPR000847">
    <property type="entry name" value="LysR_HTH_N"/>
</dbReference>
<evidence type="ECO:0000313" key="6">
    <source>
        <dbReference type="EMBL" id="PVX86636.1"/>
    </source>
</evidence>
<accession>A0ABX5KUA3</accession>
<protein>
    <submittedName>
        <fullName evidence="6">LysR family transcriptional regulator for bpeEF and oprC</fullName>
    </submittedName>
</protein>
<dbReference type="PANTHER" id="PTHR30537:SF72">
    <property type="entry name" value="LYSR FAMILY TRANSCRIPTIONAL REGULATOR"/>
    <property type="match status" value="1"/>
</dbReference>
<keyword evidence="7" id="KW-1185">Reference proteome</keyword>
<evidence type="ECO:0000256" key="1">
    <source>
        <dbReference type="ARBA" id="ARBA00009437"/>
    </source>
</evidence>
<feature type="domain" description="HTH lysR-type" evidence="5">
    <location>
        <begin position="1"/>
        <end position="59"/>
    </location>
</feature>
<gene>
    <name evidence="6" type="ORF">C7402_102473</name>
</gene>
<sequence length="313" mass="34355">MELLQAMKVFSAVAKLGSFTNAAEVLQVGRPHVTRYVQDLEAALGVRLFQRTTRSVKLTAEGEQFYARTEEILAGIDDATTMFSQSSEAMRGRLRVDLPAALSQQKFLDRLHAFSHQYPGLDLVLGVTDRTVDLVAEGVDCVLRIGDLPDSSLVGRRVGAAVMVMCASPSYLAEYGTPASLSDLAAHKGIHFLSGHDNRPLAWRFLEDGQEQTAACSVSISVNESNAYVRCGVAGFGLIQVPGILVERQLAEGALVEVLAPCRPTPWPVSLLYPSRQYVSPRVRLFSQWLIDELVSLDETWFVPWHRAAGKPE</sequence>
<dbReference type="RefSeq" id="WP_116609993.1">
    <property type="nucleotide sequence ID" value="NZ_QEOB01000002.1"/>
</dbReference>
<comment type="similarity">
    <text evidence="1">Belongs to the LysR transcriptional regulatory family.</text>
</comment>
<evidence type="ECO:0000313" key="7">
    <source>
        <dbReference type="Proteomes" id="UP000245712"/>
    </source>
</evidence>
<dbReference type="PANTHER" id="PTHR30537">
    <property type="entry name" value="HTH-TYPE TRANSCRIPTIONAL REGULATOR"/>
    <property type="match status" value="1"/>
</dbReference>
<keyword evidence="4" id="KW-0804">Transcription</keyword>